<accession>A0A139XHE5</accession>
<organism evidence="1 2">
    <name type="scientific">Scytonema hofmannii PCC 7110</name>
    <dbReference type="NCBI Taxonomy" id="128403"/>
    <lineage>
        <taxon>Bacteria</taxon>
        <taxon>Bacillati</taxon>
        <taxon>Cyanobacteriota</taxon>
        <taxon>Cyanophyceae</taxon>
        <taxon>Nostocales</taxon>
        <taxon>Scytonemataceae</taxon>
        <taxon>Scytonema</taxon>
    </lineage>
</organism>
<dbReference type="Proteomes" id="UP000076925">
    <property type="component" value="Unassembled WGS sequence"/>
</dbReference>
<reference evidence="1 2" key="1">
    <citation type="journal article" date="2013" name="Genome Biol. Evol.">
        <title>Genomes of Stigonematalean cyanobacteria (subsection V) and the evolution of oxygenic photosynthesis from prokaryotes to plastids.</title>
        <authorList>
            <person name="Dagan T."/>
            <person name="Roettger M."/>
            <person name="Stucken K."/>
            <person name="Landan G."/>
            <person name="Koch R."/>
            <person name="Major P."/>
            <person name="Gould S.B."/>
            <person name="Goremykin V.V."/>
            <person name="Rippka R."/>
            <person name="Tandeau de Marsac N."/>
            <person name="Gugger M."/>
            <person name="Lockhart P.J."/>
            <person name="Allen J.F."/>
            <person name="Brune I."/>
            <person name="Maus I."/>
            <person name="Puhler A."/>
            <person name="Martin W.F."/>
        </authorList>
    </citation>
    <scope>NUCLEOTIDE SEQUENCE [LARGE SCALE GENOMIC DNA]</scope>
    <source>
        <strain evidence="1 2">PCC 7110</strain>
    </source>
</reference>
<proteinExistence type="predicted"/>
<evidence type="ECO:0000313" key="2">
    <source>
        <dbReference type="Proteomes" id="UP000076925"/>
    </source>
</evidence>
<gene>
    <name evidence="1" type="ORF">WA1_02930</name>
</gene>
<name>A0A139XHE5_9CYAN</name>
<dbReference type="STRING" id="128403.WA1_02930"/>
<comment type="caution">
    <text evidence="1">The sequence shown here is derived from an EMBL/GenBank/DDBJ whole genome shotgun (WGS) entry which is preliminary data.</text>
</comment>
<dbReference type="AlphaFoldDB" id="A0A139XHE5"/>
<keyword evidence="2" id="KW-1185">Reference proteome</keyword>
<sequence>MAKADDTETNLLFTIRIWKKSSIGTQYTSDQHNGIKAEGRSRNRSIRCVSLCSCCELHHRSGFVDRWRTYSGPIETHKFAACKRQQNTPINRYEVTQEINMLYENRFLFMSLAIAGLALGGCTASADGGVREAHRDMTVTCTSTVAYDVGVCQILANARCEEGRAQLRGVLSSTFLPANKLYLNTARYRCLSA</sequence>
<dbReference type="EMBL" id="ANNX02000012">
    <property type="protein sequence ID" value="KYC44109.1"/>
    <property type="molecule type" value="Genomic_DNA"/>
</dbReference>
<protein>
    <submittedName>
        <fullName evidence="1">Uncharacterized protein</fullName>
    </submittedName>
</protein>
<evidence type="ECO:0000313" key="1">
    <source>
        <dbReference type="EMBL" id="KYC44109.1"/>
    </source>
</evidence>